<feature type="domain" description="MotA/TolQ/ExbB proton channel" evidence="8">
    <location>
        <begin position="82"/>
        <end position="184"/>
    </location>
</feature>
<organism evidence="9">
    <name type="scientific">Rhodopseudomonas palustris (strain ATCC BAA-98 / CGA009)</name>
    <dbReference type="NCBI Taxonomy" id="258594"/>
    <lineage>
        <taxon>Bacteria</taxon>
        <taxon>Pseudomonadati</taxon>
        <taxon>Pseudomonadota</taxon>
        <taxon>Alphaproteobacteria</taxon>
        <taxon>Hyphomicrobiales</taxon>
        <taxon>Nitrobacteraceae</taxon>
        <taxon>Rhodopseudomonas</taxon>
    </lineage>
</organism>
<dbReference type="InterPro" id="IPR002898">
    <property type="entry name" value="MotA_ExbB_proton_chnl"/>
</dbReference>
<reference evidence="10" key="1">
    <citation type="submission" date="2003-07" db="EMBL/GenBank/DDBJ databases">
        <authorList>
            <consortium name="Rhodopseudomonas genome consortium"/>
            <person name="Larimer F."/>
            <person name="Harwood C."/>
        </authorList>
    </citation>
    <scope>NUCLEOTIDE SEQUENCE</scope>
    <source>
        <strain evidence="10">CGA009</strain>
    </source>
</reference>
<reference evidence="9 11" key="2">
    <citation type="journal article" date="2004" name="Nat. Biotechnol.">
        <title>Complete genome sequence of the metabolically versatile photosynthetic bacterium Rhodopseudomonas palustris.</title>
        <authorList>
            <person name="Larimer F.W."/>
            <person name="Chain P."/>
            <person name="Hauser L."/>
            <person name="Lamerdin J."/>
            <person name="Malfatti S."/>
            <person name="Do L."/>
            <person name="Land M.L."/>
            <person name="Pelletier D.A."/>
            <person name="Beatty J.T."/>
            <person name="Lang A.S."/>
            <person name="Tabita F.R."/>
            <person name="Gibson J.L."/>
            <person name="Hanson T.E."/>
            <person name="Bobst C."/>
            <person name="Torres J.L."/>
            <person name="Peres C."/>
            <person name="Harrison F.H."/>
            <person name="Gibson J."/>
            <person name="Harwood C.S."/>
        </authorList>
    </citation>
    <scope>NUCLEOTIDE SEQUENCE [LARGE SCALE GENOMIC DNA]</scope>
    <source>
        <strain evidence="11">ATCC BAA-98 / CGA009</strain>
        <strain evidence="9">CGA009</strain>
    </source>
</reference>
<reference evidence="10" key="3">
    <citation type="submission" date="2022-12" db="EMBL/GenBank/DDBJ databases">
        <title>Complete genome sequence of Rhodopseudomonas palustris CGA0092 and corrections to the R. palustris CGA009 genome sequence.</title>
        <authorList>
            <person name="Mazny B.R."/>
            <person name="Sheff O.F."/>
            <person name="LaSarre B."/>
            <person name="McKinlay A."/>
            <person name="McKinlay J.B."/>
        </authorList>
    </citation>
    <scope>NUCLEOTIDE SEQUENCE</scope>
    <source>
        <strain evidence="10">CGA009</strain>
    </source>
</reference>
<evidence type="ECO:0000313" key="10">
    <source>
        <dbReference type="EMBL" id="WCL90277.1"/>
    </source>
</evidence>
<dbReference type="RefSeq" id="WP_011155722.1">
    <property type="nucleotide sequence ID" value="NZ_CP116810.1"/>
</dbReference>
<keyword evidence="5 7" id="KW-0472">Membrane</keyword>
<dbReference type="AlphaFoldDB" id="Q6NDF4"/>
<dbReference type="KEGG" id="rpa:TX73_000790"/>
<comment type="subcellular location">
    <subcellularLocation>
        <location evidence="1">Cell membrane</location>
        <topology evidence="1">Multi-pass membrane protein</topology>
    </subcellularLocation>
    <subcellularLocation>
        <location evidence="6">Membrane</location>
        <topology evidence="6">Multi-pass membrane protein</topology>
    </subcellularLocation>
</comment>
<evidence type="ECO:0000256" key="5">
    <source>
        <dbReference type="ARBA" id="ARBA00023136"/>
    </source>
</evidence>
<evidence type="ECO:0000256" key="1">
    <source>
        <dbReference type="ARBA" id="ARBA00004651"/>
    </source>
</evidence>
<dbReference type="Proteomes" id="UP000001426">
    <property type="component" value="Chromosome"/>
</dbReference>
<evidence type="ECO:0000256" key="7">
    <source>
        <dbReference type="SAM" id="Phobius"/>
    </source>
</evidence>
<evidence type="ECO:0000313" key="9">
    <source>
        <dbReference type="EMBL" id="CAE25598.1"/>
    </source>
</evidence>
<dbReference type="GeneID" id="66891156"/>
<dbReference type="PANTHER" id="PTHR30625:SF3">
    <property type="entry name" value="TOL-PAL SYSTEM PROTEIN TOLQ"/>
    <property type="match status" value="1"/>
</dbReference>
<dbReference type="GO" id="GO:0005886">
    <property type="term" value="C:plasma membrane"/>
    <property type="evidence" value="ECO:0007669"/>
    <property type="project" value="UniProtKB-SubCell"/>
</dbReference>
<dbReference type="STRING" id="258594.RPA0154"/>
<dbReference type="HOGENOM" id="CLU_053325_2_2_5"/>
<dbReference type="InterPro" id="IPR050790">
    <property type="entry name" value="ExbB/TolQ_transport"/>
</dbReference>
<keyword evidence="6" id="KW-0813">Transport</keyword>
<evidence type="ECO:0000256" key="2">
    <source>
        <dbReference type="ARBA" id="ARBA00022475"/>
    </source>
</evidence>
<evidence type="ECO:0000259" key="8">
    <source>
        <dbReference type="Pfam" id="PF01618"/>
    </source>
</evidence>
<evidence type="ECO:0000256" key="6">
    <source>
        <dbReference type="RuleBase" id="RU004057"/>
    </source>
</evidence>
<keyword evidence="11" id="KW-1185">Reference proteome</keyword>
<evidence type="ECO:0000256" key="4">
    <source>
        <dbReference type="ARBA" id="ARBA00022989"/>
    </source>
</evidence>
<feature type="transmembrane region" description="Helical" evidence="7">
    <location>
        <begin position="25"/>
        <end position="45"/>
    </location>
</feature>
<keyword evidence="4 7" id="KW-1133">Transmembrane helix</keyword>
<keyword evidence="2" id="KW-1003">Cell membrane</keyword>
<comment type="similarity">
    <text evidence="6">Belongs to the exbB/tolQ family.</text>
</comment>
<keyword evidence="3 7" id="KW-0812">Transmembrane</keyword>
<dbReference type="Pfam" id="PF01618">
    <property type="entry name" value="MotA_ExbB"/>
    <property type="match status" value="1"/>
</dbReference>
<dbReference type="GO" id="GO:0017038">
    <property type="term" value="P:protein import"/>
    <property type="evidence" value="ECO:0007669"/>
    <property type="project" value="TreeGrafter"/>
</dbReference>
<proteinExistence type="inferred from homology"/>
<dbReference type="EMBL" id="CP116810">
    <property type="protein sequence ID" value="WCL90277.1"/>
    <property type="molecule type" value="Genomic_DNA"/>
</dbReference>
<dbReference type="eggNOG" id="COG0811">
    <property type="taxonomic scope" value="Bacteria"/>
</dbReference>
<protein>
    <submittedName>
        <fullName evidence="10">MotA/TolQ/ExbB proton channel family protein</fullName>
    </submittedName>
    <submittedName>
        <fullName evidence="9">Possible MotA/TolQ/ExbB proton channel family</fullName>
    </submittedName>
</protein>
<name>Q6NDF4_RHOPA</name>
<accession>Q6NDF4</accession>
<gene>
    <name evidence="9" type="ordered locus">RPA0154</name>
    <name evidence="10" type="ORF">TX73_000790</name>
</gene>
<feature type="transmembrane region" description="Helical" evidence="7">
    <location>
        <begin position="109"/>
        <end position="132"/>
    </location>
</feature>
<evidence type="ECO:0000313" key="11">
    <source>
        <dbReference type="Proteomes" id="UP000001426"/>
    </source>
</evidence>
<dbReference type="PhylomeDB" id="Q6NDF4"/>
<dbReference type="PANTHER" id="PTHR30625">
    <property type="entry name" value="PROTEIN TOLQ"/>
    <property type="match status" value="1"/>
</dbReference>
<dbReference type="EMBL" id="BX572593">
    <property type="protein sequence ID" value="CAE25598.1"/>
    <property type="molecule type" value="Genomic_DNA"/>
</dbReference>
<sequence>MHDISLTPAAVFAQAGPVVKTVLVLLLAASILSWVWIVEAVVAFMRLSAALRRSRDGDEATILATVSAAGAAARDALPRGTSEADRRAKVVDTMTRAARDLILKAEAGLPNLAIVSSVAPFVGLFGTVWGIMTSFAGIAEARDTSLAVVAPGIAEALAATAWGLAAAIPASIGYNRIGALFNRTAIALDDFVQAEAERLIGADLERASARSR</sequence>
<evidence type="ECO:0000256" key="3">
    <source>
        <dbReference type="ARBA" id="ARBA00022692"/>
    </source>
</evidence>
<keyword evidence="6" id="KW-0653">Protein transport</keyword>
<feature type="transmembrane region" description="Helical" evidence="7">
    <location>
        <begin position="152"/>
        <end position="174"/>
    </location>
</feature>